<feature type="region of interest" description="Disordered" evidence="1">
    <location>
        <begin position="1040"/>
        <end position="1083"/>
    </location>
</feature>
<feature type="compositionally biased region" description="Basic and acidic residues" evidence="1">
    <location>
        <begin position="57"/>
        <end position="103"/>
    </location>
</feature>
<feature type="region of interest" description="Disordered" evidence="1">
    <location>
        <begin position="867"/>
        <end position="886"/>
    </location>
</feature>
<feature type="region of interest" description="Disordered" evidence="1">
    <location>
        <begin position="1129"/>
        <end position="1183"/>
    </location>
</feature>
<feature type="region of interest" description="Disordered" evidence="1">
    <location>
        <begin position="1248"/>
        <end position="1314"/>
    </location>
</feature>
<sequence>EYNDEGGSRHYHHQGPGKQRQSRFQPPELDPSRPRQERFAPWYEPGSAKRGYDDEDGSRGRDSWEWRKRCRREDDGRKHGHEERGQSFSSRDRPVSRSGDRSQFRSRSTMPDRNEGRGRGWGRAQGRGEWGGPCGRGRGATSMQGRGPDFRTCETVVELVNLASSNLDSMSDRAIAAFWSALPRLLHKGGAQDPNLEEKLRRVIGITCTRMQNFQYRDLAQASLGIAKTISQVSRGNQQYRADDPRRVMRGLFVNESQCSPVFDSIASSAVGMLNEFDARHLSNLIYSFGLVERNPYIGGETLFNVFREAAVKILHTFISQNLSNMLWAFVKVDAKNSRLFQETGRVISGMDLDSFKPQDFANILWSFAKSGEADSKLFQALGNHIVMRSLNDFWPQDVSNIVWAYAAAGVSHPELFKKIGDHVAGLDSLDSFEPQHLSNIAWSFATVGESNPKLFKKIGDHVAGLGSLGSFKPQALSNISWACAKAGESNPKLFKKIGDHIAGPSSLGSFYPQDFSNTAWAFATAGASHLELFNKIGNHIAGLGSLDSFNPQALSNTAWAFASAGESHPKLFKKIGDHIAGLGSLDSFKPQNLSNTAWAYATARVFHSRLFEKLTEVVAKKDHFDERAISNFLWACATVGYTDERLFSAFAPVIESKLHECNEQDLANIAWAYSVANIPKQDLPVRKGEFIEIQHIANFLWACVTVGHTDERLLSAFAPVIASKLDECNDQDLANIAWAYSVANAPQDVFNKGYVVALALYEKEFSGEQLAQLHQWQLWQQELESGIELPRSLRAKCRNTFTSQGFSESKLQNNVVDELRIAGLDLGEEVLLGSGYRIDALVKVGDERKVAVEVDGPSHFIQRRPAGSTTLKHRQSSSRRTAHNAGTALGDVLPALVNGTNNTRVAHSHRRRLHRNRYLRPEPLETVLGPLGRVRDGVPGQQAREQAQEQGLEVPTGVPPDEQSRQEHARQDEAPHRQAREHVTRAGVSQLVAEEVVRRAQERVERRALRRVRRGLVHRVLVRDAVALAVATLGVPLHHGAGAAGRRLGRARRRGRRRRGPGAEAKETGPIQGTVSAADEKPLREAPQVVSATAVVVPVAVVRRRGLRHELPLPADVAQYREVRAVRHGHLRDQQDGRDHDRRRDDEAGAEVVPQERVVRRRQERRALAEPPPRDARDAAWAPEERTRLAVAADPANDLGLGKYRAQQYVLDDPNHGHLVVQAETVLGGDRLVLLGPGQVAELGAAHERRAAPEEARLGPHGLEDVGPRDELWDRQQDPPVEEQARRRPEGCHEEEKRGPAGRVHVERRRGEERRLSPPVARLLLLLARAGPADVLRRRPGVVARRPAEVRHVRLDRLVLHPGRARRSAGEPRVATQDGEPAGREEAGGGDRGGELRRGQASQTLSRVRYISDVRSCCTCRACERPRWGRAGTRACRPRAGPGARPRRRRT</sequence>
<dbReference type="GO" id="GO:0003723">
    <property type="term" value="F:RNA binding"/>
    <property type="evidence" value="ECO:0007669"/>
    <property type="project" value="TreeGrafter"/>
</dbReference>
<protein>
    <recommendedName>
        <fullName evidence="2">RNA-editing substrate-binding complex 6 protein domain-containing protein</fullName>
    </recommendedName>
</protein>
<evidence type="ECO:0000259" key="2">
    <source>
        <dbReference type="Pfam" id="PF26188"/>
    </source>
</evidence>
<feature type="compositionally biased region" description="Basic and acidic residues" evidence="1">
    <location>
        <begin position="1166"/>
        <end position="1183"/>
    </location>
</feature>
<accession>K0RBC8</accession>
<dbReference type="GO" id="GO:0000963">
    <property type="term" value="P:mitochondrial RNA processing"/>
    <property type="evidence" value="ECO:0007669"/>
    <property type="project" value="TreeGrafter"/>
</dbReference>
<dbReference type="GO" id="GO:0044528">
    <property type="term" value="P:regulation of mitochondrial mRNA stability"/>
    <property type="evidence" value="ECO:0007669"/>
    <property type="project" value="TreeGrafter"/>
</dbReference>
<feature type="compositionally biased region" description="Low complexity" evidence="1">
    <location>
        <begin position="941"/>
        <end position="952"/>
    </location>
</feature>
<dbReference type="OrthoDB" id="2019031at2759"/>
<dbReference type="Pfam" id="PF26188">
    <property type="entry name" value="RESC6"/>
    <property type="match status" value="1"/>
</dbReference>
<feature type="region of interest" description="Disordered" evidence="1">
    <location>
        <begin position="1"/>
        <end position="147"/>
    </location>
</feature>
<feature type="compositionally biased region" description="Basic residues" evidence="1">
    <location>
        <begin position="872"/>
        <end position="883"/>
    </location>
</feature>
<evidence type="ECO:0000313" key="3">
    <source>
        <dbReference type="EMBL" id="EJK43767.1"/>
    </source>
</evidence>
<dbReference type="eggNOG" id="ENOG502S18V">
    <property type="taxonomic scope" value="Eukaryota"/>
</dbReference>
<dbReference type="PANTHER" id="PTHR21228:SF40">
    <property type="entry name" value="LD45607P"/>
    <property type="match status" value="1"/>
</dbReference>
<dbReference type="GO" id="GO:0005759">
    <property type="term" value="C:mitochondrial matrix"/>
    <property type="evidence" value="ECO:0007669"/>
    <property type="project" value="TreeGrafter"/>
</dbReference>
<feature type="non-terminal residue" evidence="3">
    <location>
        <position position="1"/>
    </location>
</feature>
<dbReference type="InterPro" id="IPR058917">
    <property type="entry name" value="RESC6_dom"/>
</dbReference>
<feature type="compositionally biased region" description="Basic and acidic residues" evidence="1">
    <location>
        <begin position="1382"/>
        <end position="1399"/>
    </location>
</feature>
<feature type="region of interest" description="Disordered" evidence="1">
    <location>
        <begin position="1364"/>
        <end position="1403"/>
    </location>
</feature>
<gene>
    <name evidence="3" type="ORF">THAOC_37756</name>
</gene>
<organism evidence="3 4">
    <name type="scientific">Thalassiosira oceanica</name>
    <name type="common">Marine diatom</name>
    <dbReference type="NCBI Taxonomy" id="159749"/>
    <lineage>
        <taxon>Eukaryota</taxon>
        <taxon>Sar</taxon>
        <taxon>Stramenopiles</taxon>
        <taxon>Ochrophyta</taxon>
        <taxon>Bacillariophyta</taxon>
        <taxon>Coscinodiscophyceae</taxon>
        <taxon>Thalassiosirophycidae</taxon>
        <taxon>Thalassiosirales</taxon>
        <taxon>Thalassiosiraceae</taxon>
        <taxon>Thalassiosira</taxon>
    </lineage>
</organism>
<reference evidence="3 4" key="1">
    <citation type="journal article" date="2012" name="Genome Biol.">
        <title>Genome and low-iron response of an oceanic diatom adapted to chronic iron limitation.</title>
        <authorList>
            <person name="Lommer M."/>
            <person name="Specht M."/>
            <person name="Roy A.S."/>
            <person name="Kraemer L."/>
            <person name="Andreson R."/>
            <person name="Gutowska M.A."/>
            <person name="Wolf J."/>
            <person name="Bergner S.V."/>
            <person name="Schilhabel M.B."/>
            <person name="Klostermeier U.C."/>
            <person name="Beiko R.G."/>
            <person name="Rosenstiel P."/>
            <person name="Hippler M."/>
            <person name="Laroche J."/>
        </authorList>
    </citation>
    <scope>NUCLEOTIDE SEQUENCE [LARGE SCALE GENOMIC DNA]</scope>
    <source>
        <strain evidence="3 4">CCMP1005</strain>
    </source>
</reference>
<proteinExistence type="predicted"/>
<feature type="region of interest" description="Disordered" evidence="1">
    <location>
        <begin position="930"/>
        <end position="987"/>
    </location>
</feature>
<dbReference type="InterPro" id="IPR050870">
    <property type="entry name" value="FAST_kinase"/>
</dbReference>
<feature type="compositionally biased region" description="Basic and acidic residues" evidence="1">
    <location>
        <begin position="1248"/>
        <end position="1300"/>
    </location>
</feature>
<dbReference type="EMBL" id="AGNL01050663">
    <property type="protein sequence ID" value="EJK43767.1"/>
    <property type="molecule type" value="Genomic_DNA"/>
</dbReference>
<feature type="compositionally biased region" description="Gly residues" evidence="1">
    <location>
        <begin position="119"/>
        <end position="138"/>
    </location>
</feature>
<dbReference type="GO" id="GO:0035770">
    <property type="term" value="C:ribonucleoprotein granule"/>
    <property type="evidence" value="ECO:0007669"/>
    <property type="project" value="TreeGrafter"/>
</dbReference>
<feature type="compositionally biased region" description="Low complexity" evidence="1">
    <location>
        <begin position="1433"/>
        <end position="1445"/>
    </location>
</feature>
<feature type="compositionally biased region" description="Basic residues" evidence="1">
    <location>
        <begin position="1048"/>
        <end position="1061"/>
    </location>
</feature>
<comment type="caution">
    <text evidence="3">The sequence shown here is derived from an EMBL/GenBank/DDBJ whole genome shotgun (WGS) entry which is preliminary data.</text>
</comment>
<keyword evidence="4" id="KW-1185">Reference proteome</keyword>
<feature type="region of interest" description="Disordered" evidence="1">
    <location>
        <begin position="1433"/>
        <end position="1452"/>
    </location>
</feature>
<feature type="compositionally biased region" description="Basic and acidic residues" evidence="1">
    <location>
        <begin position="963"/>
        <end position="985"/>
    </location>
</feature>
<feature type="domain" description="RNA-editing substrate-binding complex 6 protein" evidence="2">
    <location>
        <begin position="437"/>
        <end position="684"/>
    </location>
</feature>
<name>K0RBC8_THAOC</name>
<evidence type="ECO:0000256" key="1">
    <source>
        <dbReference type="SAM" id="MobiDB-lite"/>
    </source>
</evidence>
<feature type="compositionally biased region" description="Basic and acidic residues" evidence="1">
    <location>
        <begin position="1129"/>
        <end position="1148"/>
    </location>
</feature>
<dbReference type="Proteomes" id="UP000266841">
    <property type="component" value="Unassembled WGS sequence"/>
</dbReference>
<evidence type="ECO:0000313" key="4">
    <source>
        <dbReference type="Proteomes" id="UP000266841"/>
    </source>
</evidence>
<dbReference type="PANTHER" id="PTHR21228">
    <property type="entry name" value="FAST LEU-RICH DOMAIN-CONTAINING"/>
    <property type="match status" value="1"/>
</dbReference>